<dbReference type="InterPro" id="IPR011044">
    <property type="entry name" value="Quino_amine_DH_bsu"/>
</dbReference>
<dbReference type="Proteomes" id="UP001459277">
    <property type="component" value="Unassembled WGS sequence"/>
</dbReference>
<keyword evidence="4" id="KW-1185">Reference proteome</keyword>
<dbReference type="SMART" id="SM00256">
    <property type="entry name" value="FBOX"/>
    <property type="match status" value="1"/>
</dbReference>
<dbReference type="AlphaFoldDB" id="A0AAW2DJ99"/>
<dbReference type="PANTHER" id="PTHR44083">
    <property type="entry name" value="TOPLESS-RELATED PROTEIN 1-RELATED"/>
    <property type="match status" value="1"/>
</dbReference>
<evidence type="ECO:0000256" key="1">
    <source>
        <dbReference type="PROSITE-ProRule" id="PRU00221"/>
    </source>
</evidence>
<evidence type="ECO:0000313" key="3">
    <source>
        <dbReference type="EMBL" id="KAL0010728.1"/>
    </source>
</evidence>
<gene>
    <name evidence="3" type="ORF">SO802_005836</name>
</gene>
<evidence type="ECO:0000313" key="4">
    <source>
        <dbReference type="Proteomes" id="UP001459277"/>
    </source>
</evidence>
<dbReference type="GO" id="GO:0006355">
    <property type="term" value="P:regulation of DNA-templated transcription"/>
    <property type="evidence" value="ECO:0007669"/>
    <property type="project" value="InterPro"/>
</dbReference>
<feature type="domain" description="F-box" evidence="2">
    <location>
        <begin position="3"/>
        <end position="39"/>
    </location>
</feature>
<dbReference type="SUPFAM" id="SSF81383">
    <property type="entry name" value="F-box domain"/>
    <property type="match status" value="1"/>
</dbReference>
<feature type="repeat" description="WD" evidence="1">
    <location>
        <begin position="318"/>
        <end position="352"/>
    </location>
</feature>
<dbReference type="InterPro" id="IPR001810">
    <property type="entry name" value="F-box_dom"/>
</dbReference>
<accession>A0AAW2DJ99</accession>
<dbReference type="Pfam" id="PF00646">
    <property type="entry name" value="F-box"/>
    <property type="match status" value="1"/>
</dbReference>
<reference evidence="3 4" key="1">
    <citation type="submission" date="2024-01" db="EMBL/GenBank/DDBJ databases">
        <title>A telomere-to-telomere, gap-free genome of sweet tea (Lithocarpus litseifolius).</title>
        <authorList>
            <person name="Zhou J."/>
        </authorList>
    </citation>
    <scope>NUCLEOTIDE SEQUENCE [LARGE SCALE GENOMIC DNA]</scope>
    <source>
        <strain evidence="3">Zhou-2022a</strain>
        <tissue evidence="3">Leaf</tissue>
    </source>
</reference>
<evidence type="ECO:0000259" key="2">
    <source>
        <dbReference type="PROSITE" id="PS50181"/>
    </source>
</evidence>
<dbReference type="SUPFAM" id="SSF50969">
    <property type="entry name" value="YVTN repeat-like/Quinoprotein amine dehydrogenase"/>
    <property type="match status" value="1"/>
</dbReference>
<dbReference type="InterPro" id="IPR036047">
    <property type="entry name" value="F-box-like_dom_sf"/>
</dbReference>
<dbReference type="PROSITE" id="PS50181">
    <property type="entry name" value="FBOX"/>
    <property type="match status" value="1"/>
</dbReference>
<dbReference type="InterPro" id="IPR027728">
    <property type="entry name" value="Topless_fam"/>
</dbReference>
<comment type="caution">
    <text evidence="3">The sequence shown here is derived from an EMBL/GenBank/DDBJ whole genome shotgun (WGS) entry which is preliminary data.</text>
</comment>
<dbReference type="PROSITE" id="PS50082">
    <property type="entry name" value="WD_REPEATS_2"/>
    <property type="match status" value="1"/>
</dbReference>
<organism evidence="3 4">
    <name type="scientific">Lithocarpus litseifolius</name>
    <dbReference type="NCBI Taxonomy" id="425828"/>
    <lineage>
        <taxon>Eukaryota</taxon>
        <taxon>Viridiplantae</taxon>
        <taxon>Streptophyta</taxon>
        <taxon>Embryophyta</taxon>
        <taxon>Tracheophyta</taxon>
        <taxon>Spermatophyta</taxon>
        <taxon>Magnoliopsida</taxon>
        <taxon>eudicotyledons</taxon>
        <taxon>Gunneridae</taxon>
        <taxon>Pentapetalae</taxon>
        <taxon>rosids</taxon>
        <taxon>fabids</taxon>
        <taxon>Fagales</taxon>
        <taxon>Fagaceae</taxon>
        <taxon>Lithocarpus</taxon>
    </lineage>
</organism>
<dbReference type="InterPro" id="IPR036322">
    <property type="entry name" value="WD40_repeat_dom_sf"/>
</dbReference>
<keyword evidence="1" id="KW-0853">WD repeat</keyword>
<protein>
    <recommendedName>
        <fullName evidence="2">F-box domain-containing protein</fullName>
    </recommendedName>
</protein>
<dbReference type="Gene3D" id="1.20.1280.50">
    <property type="match status" value="1"/>
</dbReference>
<dbReference type="InterPro" id="IPR053781">
    <property type="entry name" value="F-box_AtFBL13-like"/>
</dbReference>
<dbReference type="EMBL" id="JAZDWU010000002">
    <property type="protein sequence ID" value="KAL0010728.1"/>
    <property type="molecule type" value="Genomic_DNA"/>
</dbReference>
<dbReference type="PANTHER" id="PTHR44083:SF48">
    <property type="entry name" value="TOPLESS-RELATED PROTEIN 4"/>
    <property type="match status" value="1"/>
</dbReference>
<dbReference type="SUPFAM" id="SSF50978">
    <property type="entry name" value="WD40 repeat-like"/>
    <property type="match status" value="1"/>
</dbReference>
<dbReference type="Pfam" id="PF00400">
    <property type="entry name" value="WD40"/>
    <property type="match status" value="1"/>
</dbReference>
<proteinExistence type="predicted"/>
<dbReference type="PROSITE" id="PS50294">
    <property type="entry name" value="WD_REPEATS_REGION"/>
    <property type="match status" value="1"/>
</dbReference>
<dbReference type="Gene3D" id="2.130.10.10">
    <property type="entry name" value="YVTN repeat-like/Quinoprotein amine dehydrogenase"/>
    <property type="match status" value="2"/>
</dbReference>
<dbReference type="CDD" id="cd22160">
    <property type="entry name" value="F-box_AtFBL13-like"/>
    <property type="match status" value="1"/>
</dbReference>
<dbReference type="SMART" id="SM00320">
    <property type="entry name" value="WD40"/>
    <property type="match status" value="4"/>
</dbReference>
<name>A0AAW2DJ99_9ROSI</name>
<dbReference type="InterPro" id="IPR015943">
    <property type="entry name" value="WD40/YVTN_repeat-like_dom_sf"/>
</dbReference>
<sequence length="524" mass="57725">MEDDIISTLPDDVLCHILSFLPIRDYVATSILSRKWKRVSTLVPSHISSHHLPTALVMTLDQGSTVNTMDFHPLQHFWLLAGTNTGDITIWEVGKRQRLVSRNFKVWDIKACSTTLQTVLANDYTASVNRVIWSPDGALFDTKPDEVEKSKAWKLTEFNEPSQLCSLRLPDYLSPVKIIVLTYTHLGGGILALASNAVHKFWKWQTSDGKATSSVPPQLRQLPSGILMTNDTSDTRLEHAIPCFALTKNDSYLLSTSGGNFSLFNIATFKKITTFMSPSPAATSVAFNPHDNNIVVIGTDDSFIYIYNIRVDEVKNKLKGHQNRVTGLTFSNMLNVLVSSGGDAQLCLWSMDGWEKHTSKFLWIPPGRVSSPLARTHVQFHQDQIHVLAVHETQIAIYEAPMLDCLKQWFPPESSGSVTDATYSCDGQLIYASIEDVSVCVLTAFTLQLRSRISPAAYLSSNPSSRAYPLVIAAHPSKPNQFAIGLTDGGVHVIETPESEGSWRVAPVLENGVVPSANSDAGSG</sequence>
<dbReference type="InterPro" id="IPR001680">
    <property type="entry name" value="WD40_rpt"/>
</dbReference>